<dbReference type="RefSeq" id="WP_343842109.1">
    <property type="nucleotide sequence ID" value="NZ_BAAADO010000005.1"/>
</dbReference>
<proteinExistence type="predicted"/>
<feature type="transmembrane region" description="Helical" evidence="1">
    <location>
        <begin position="160"/>
        <end position="178"/>
    </location>
</feature>
<evidence type="ECO:0000256" key="1">
    <source>
        <dbReference type="SAM" id="Phobius"/>
    </source>
</evidence>
<feature type="transmembrane region" description="Helical" evidence="1">
    <location>
        <begin position="69"/>
        <end position="87"/>
    </location>
</feature>
<keyword evidence="1" id="KW-0472">Membrane</keyword>
<keyword evidence="1" id="KW-0812">Transmembrane</keyword>
<dbReference type="Proteomes" id="UP001500880">
    <property type="component" value="Unassembled WGS sequence"/>
</dbReference>
<name>A0ABN1BIC1_9BACI</name>
<keyword evidence="3" id="KW-1185">Reference proteome</keyword>
<evidence type="ECO:0000313" key="2">
    <source>
        <dbReference type="EMBL" id="GAA0498599.1"/>
    </source>
</evidence>
<dbReference type="InterPro" id="IPR053170">
    <property type="entry name" value="Transcription_regulator"/>
</dbReference>
<feature type="transmembrane region" description="Helical" evidence="1">
    <location>
        <begin position="127"/>
        <end position="154"/>
    </location>
</feature>
<feature type="transmembrane region" description="Helical" evidence="1">
    <location>
        <begin position="93"/>
        <end position="115"/>
    </location>
</feature>
<dbReference type="InterPro" id="IPR007404">
    <property type="entry name" value="YdjM-like"/>
</dbReference>
<comment type="caution">
    <text evidence="2">The sequence shown here is derived from an EMBL/GenBank/DDBJ whole genome shotgun (WGS) entry which is preliminary data.</text>
</comment>
<organism evidence="2 3">
    <name type="scientific">Salinibacillus aidingensis</name>
    <dbReference type="NCBI Taxonomy" id="237684"/>
    <lineage>
        <taxon>Bacteria</taxon>
        <taxon>Bacillati</taxon>
        <taxon>Bacillota</taxon>
        <taxon>Bacilli</taxon>
        <taxon>Bacillales</taxon>
        <taxon>Bacillaceae</taxon>
        <taxon>Salinibacillus</taxon>
    </lineage>
</organism>
<keyword evidence="2" id="KW-0378">Hydrolase</keyword>
<protein>
    <submittedName>
        <fullName evidence="2">Metal-dependent hydrolase</fullName>
    </submittedName>
</protein>
<dbReference type="GO" id="GO:0016787">
    <property type="term" value="F:hydrolase activity"/>
    <property type="evidence" value="ECO:0007669"/>
    <property type="project" value="UniProtKB-KW"/>
</dbReference>
<accession>A0ABN1BIC1</accession>
<dbReference type="EMBL" id="BAAADO010000005">
    <property type="protein sequence ID" value="GAA0498599.1"/>
    <property type="molecule type" value="Genomic_DNA"/>
</dbReference>
<gene>
    <name evidence="2" type="ORF">GCM10008986_27140</name>
</gene>
<evidence type="ECO:0000313" key="3">
    <source>
        <dbReference type="Proteomes" id="UP001500880"/>
    </source>
</evidence>
<keyword evidence="1" id="KW-1133">Transmembrane helix</keyword>
<dbReference type="PANTHER" id="PTHR40031">
    <property type="entry name" value="HYPOTHETICAL MEMBRANE SPANNING PROTEIN"/>
    <property type="match status" value="1"/>
</dbReference>
<reference evidence="2 3" key="1">
    <citation type="journal article" date="2019" name="Int. J. Syst. Evol. Microbiol.">
        <title>The Global Catalogue of Microorganisms (GCM) 10K type strain sequencing project: providing services to taxonomists for standard genome sequencing and annotation.</title>
        <authorList>
            <consortium name="The Broad Institute Genomics Platform"/>
            <consortium name="The Broad Institute Genome Sequencing Center for Infectious Disease"/>
            <person name="Wu L."/>
            <person name="Ma J."/>
        </authorList>
    </citation>
    <scope>NUCLEOTIDE SEQUENCE [LARGE SCALE GENOMIC DNA]</scope>
    <source>
        <strain evidence="2 3">JCM 12389</strain>
    </source>
</reference>
<sequence>MDTATHITMGVALGGLSTLDPVVQQDSIVFQSIIVGTLLGSNAPDFDTILKFKNNALYIRNHRGITHSVPAVLAWGAAISTTIHTFVPETAFWHLFFWTLLAVILHVFVDIFNAYGTQAARPFNQNWIALGWINTFDPYIFALHIIGIIAWLIFDADPGFTFLILYFVLFLYYLKRYYDKQDIITKINQQFDDVEQIVTSPTIRHNFWKLAITTDDHFYVAQAENGEIKVVDTFIRKKLPDHPAMKKALQDRNVKAFISFSPVYRWEIEELDRYTEVRFIDLRYRSKGHYPFVAVVKLDHDYNIKNSYTGWIYSEEKLQKKLHPVPN</sequence>
<dbReference type="Pfam" id="PF04307">
    <property type="entry name" value="YdjM"/>
    <property type="match status" value="1"/>
</dbReference>
<dbReference type="PANTHER" id="PTHR40031:SF1">
    <property type="entry name" value="MEMBRANE-BOUND METAL-DEPENDENT HYDROLASE"/>
    <property type="match status" value="1"/>
</dbReference>